<evidence type="ECO:0000256" key="1">
    <source>
        <dbReference type="ARBA" id="ARBA00004496"/>
    </source>
</evidence>
<dbReference type="InterPro" id="IPR050156">
    <property type="entry name" value="TC-AMP_synthase_SUA5"/>
</dbReference>
<gene>
    <name evidence="16" type="ordered locus">ASAC_0752</name>
</gene>
<dbReference type="SUPFAM" id="SSF55821">
    <property type="entry name" value="YrdC/RibB"/>
    <property type="match status" value="1"/>
</dbReference>
<feature type="binding site" evidence="14">
    <location>
        <position position="128"/>
    </location>
    <ligand>
        <name>L-threonine</name>
        <dbReference type="ChEBI" id="CHEBI:57926"/>
    </ligand>
</feature>
<dbReference type="FunFam" id="3.90.870.10:FF:000008">
    <property type="entry name" value="Threonylcarbamoyl-AMP synthase"/>
    <property type="match status" value="1"/>
</dbReference>
<evidence type="ECO:0000256" key="13">
    <source>
        <dbReference type="PIRNR" id="PIRNR004930"/>
    </source>
</evidence>
<dbReference type="Gene3D" id="3.40.50.11030">
    <property type="entry name" value="Threonylcarbamoyl-AMP synthase, C-terminal domain"/>
    <property type="match status" value="1"/>
</dbReference>
<keyword evidence="10 13" id="KW-0067">ATP-binding</keyword>
<keyword evidence="8 13" id="KW-0548">Nucleotidyltransferase</keyword>
<dbReference type="GO" id="GO:0061710">
    <property type="term" value="F:L-threonylcarbamoyladenylate synthase"/>
    <property type="evidence" value="ECO:0007669"/>
    <property type="project" value="UniProtKB-EC"/>
</dbReference>
<evidence type="ECO:0000256" key="2">
    <source>
        <dbReference type="ARBA" id="ARBA00007663"/>
    </source>
</evidence>
<evidence type="ECO:0000313" key="16">
    <source>
        <dbReference type="EMBL" id="ADL19158.1"/>
    </source>
</evidence>
<dbReference type="KEGG" id="asc:ASAC_0752"/>
<feature type="binding site" evidence="14">
    <location>
        <position position="148"/>
    </location>
    <ligand>
        <name>L-threonine</name>
        <dbReference type="ChEBI" id="CHEBI:57926"/>
    </ligand>
</feature>
<dbReference type="GO" id="GO:0000049">
    <property type="term" value="F:tRNA binding"/>
    <property type="evidence" value="ECO:0007669"/>
    <property type="project" value="TreeGrafter"/>
</dbReference>
<dbReference type="Pfam" id="PF01300">
    <property type="entry name" value="Sua5_yciO_yrdC"/>
    <property type="match status" value="1"/>
</dbReference>
<dbReference type="PANTHER" id="PTHR17490">
    <property type="entry name" value="SUA5"/>
    <property type="match status" value="1"/>
</dbReference>
<dbReference type="InterPro" id="IPR005145">
    <property type="entry name" value="Sua5_C"/>
</dbReference>
<dbReference type="PIRSF" id="PIRSF004930">
    <property type="entry name" value="Tln_factor_SUA5"/>
    <property type="match status" value="1"/>
</dbReference>
<dbReference type="Pfam" id="PF03481">
    <property type="entry name" value="Sua5_C"/>
    <property type="match status" value="1"/>
</dbReference>
<dbReference type="InParanoid" id="D9Q1H0"/>
<dbReference type="InterPro" id="IPR010923">
    <property type="entry name" value="T(6)A37_SUA5"/>
</dbReference>
<sequence>MEDLRVNTKVLRIDPENIDMDLVREAAAAIRAGGIVAFPTETVYGLGADTYNPEAVKKVFIAKRRPMDNPLIVHIHSLNQLYEVAVKIPPEAEKLARRFWPGPMTLLLWKSDKVPPEVTAGRPTVAVRMPAHPVALAFIRESGVPIAAPSANLAGRPSPTTGEHVVRDLYGRADVIIDSGETVYGVESTIVDMTRDPPVLLRPGGLPVEEIERELGKEVVIPQFARGLGQADVALAPGMKYRHYAPFKRLTIVEGDYSDLKAYAAKVAEVVKQEIAKGARPIILCSSETAQYYEQQGLRHLVLGPRSNIFIVARNLFKTFRAIDEMLDVDEAFMEGFEERGLGLAVMNRARKASGFSIIRV</sequence>
<feature type="binding site" evidence="14">
    <location>
        <position position="188"/>
    </location>
    <ligand>
        <name>L-threonine</name>
        <dbReference type="ChEBI" id="CHEBI:57926"/>
    </ligand>
</feature>
<comment type="similarity">
    <text evidence="2 13">Belongs to the SUA5 family.</text>
</comment>
<keyword evidence="17" id="KW-1185">Reference proteome</keyword>
<feature type="binding site" evidence="14">
    <location>
        <position position="124"/>
    </location>
    <ligand>
        <name>ATP</name>
        <dbReference type="ChEBI" id="CHEBI:30616"/>
    </ligand>
</feature>
<evidence type="ECO:0000313" key="17">
    <source>
        <dbReference type="Proteomes" id="UP000000346"/>
    </source>
</evidence>
<protein>
    <recommendedName>
        <fullName evidence="4 13">Threonylcarbamoyl-AMP synthase</fullName>
        <shortName evidence="13">TC-AMP synthase</shortName>
        <ecNumber evidence="3 13">2.7.7.87</ecNumber>
    </recommendedName>
    <alternativeName>
        <fullName evidence="11 13">L-threonylcarbamoyladenylate synthase</fullName>
    </alternativeName>
</protein>
<comment type="subcellular location">
    <subcellularLocation>
        <location evidence="1 13">Cytoplasm</location>
    </subcellularLocation>
</comment>
<dbReference type="GO" id="GO:0005524">
    <property type="term" value="F:ATP binding"/>
    <property type="evidence" value="ECO:0007669"/>
    <property type="project" value="UniProtKB-UniRule"/>
</dbReference>
<evidence type="ECO:0000256" key="12">
    <source>
        <dbReference type="ARBA" id="ARBA00048366"/>
    </source>
</evidence>
<keyword evidence="6 13" id="KW-0808">Transferase</keyword>
<dbReference type="GO" id="GO:0003725">
    <property type="term" value="F:double-stranded RNA binding"/>
    <property type="evidence" value="ECO:0007669"/>
    <property type="project" value="UniProtKB-UniRule"/>
</dbReference>
<evidence type="ECO:0000256" key="11">
    <source>
        <dbReference type="ARBA" id="ARBA00029774"/>
    </source>
</evidence>
<evidence type="ECO:0000256" key="5">
    <source>
        <dbReference type="ARBA" id="ARBA00022490"/>
    </source>
</evidence>
<dbReference type="STRING" id="666510.ASAC_0752"/>
<organism evidence="16 17">
    <name type="scientific">Acidilobus saccharovorans (strain DSM 16705 / JCM 18335 / VKM B-2471 / 345-15)</name>
    <dbReference type="NCBI Taxonomy" id="666510"/>
    <lineage>
        <taxon>Archaea</taxon>
        <taxon>Thermoproteota</taxon>
        <taxon>Thermoprotei</taxon>
        <taxon>Acidilobales</taxon>
        <taxon>Acidilobaceae</taxon>
        <taxon>Acidilobus</taxon>
    </lineage>
</organism>
<evidence type="ECO:0000259" key="15">
    <source>
        <dbReference type="PROSITE" id="PS51163"/>
    </source>
</evidence>
<dbReference type="GeneID" id="9498986"/>
<keyword evidence="9 13" id="KW-0547">Nucleotide-binding</keyword>
<reference evidence="16 17" key="1">
    <citation type="journal article" date="2010" name="Appl. Environ. Microbiol.">
        <title>The genome sequence of the crenarchaeon Acidilobus saccharovorans supports a new order, Acidilobales, and suggests an important ecological role in terrestrial acidic hot springs.</title>
        <authorList>
            <person name="Mardanov A.V."/>
            <person name="Svetlitchnyi V.A."/>
            <person name="Beletsky A.V."/>
            <person name="Prokofeva M.I."/>
            <person name="Bonch-Osmolovskaya E.A."/>
            <person name="Ravin N.V."/>
            <person name="Skryabin K.G."/>
        </authorList>
    </citation>
    <scope>NUCLEOTIDE SEQUENCE [LARGE SCALE GENOMIC DNA]</scope>
    <source>
        <strain evidence="17">DSM 16705 / JCM 18335 / VKM B-2471 / 345-15</strain>
    </source>
</reference>
<evidence type="ECO:0000256" key="8">
    <source>
        <dbReference type="ARBA" id="ARBA00022695"/>
    </source>
</evidence>
<dbReference type="AlphaFoldDB" id="D9Q1H0"/>
<comment type="catalytic activity">
    <reaction evidence="12 13">
        <text>L-threonine + hydrogencarbonate + ATP = L-threonylcarbamoyladenylate + diphosphate + H2O</text>
        <dbReference type="Rhea" id="RHEA:36407"/>
        <dbReference type="ChEBI" id="CHEBI:15377"/>
        <dbReference type="ChEBI" id="CHEBI:17544"/>
        <dbReference type="ChEBI" id="CHEBI:30616"/>
        <dbReference type="ChEBI" id="CHEBI:33019"/>
        <dbReference type="ChEBI" id="CHEBI:57926"/>
        <dbReference type="ChEBI" id="CHEBI:73682"/>
        <dbReference type="EC" id="2.7.7.87"/>
    </reaction>
</comment>
<evidence type="ECO:0000256" key="3">
    <source>
        <dbReference type="ARBA" id="ARBA00012584"/>
    </source>
</evidence>
<feature type="binding site" evidence="14">
    <location>
        <position position="202"/>
    </location>
    <ligand>
        <name>ATP</name>
        <dbReference type="ChEBI" id="CHEBI:30616"/>
    </ligand>
</feature>
<dbReference type="HOGENOM" id="CLU_031397_0_0_2"/>
<evidence type="ECO:0000256" key="7">
    <source>
        <dbReference type="ARBA" id="ARBA00022694"/>
    </source>
</evidence>
<feature type="binding site" evidence="14">
    <location>
        <position position="42"/>
    </location>
    <ligand>
        <name>L-threonine</name>
        <dbReference type="ChEBI" id="CHEBI:57926"/>
    </ligand>
</feature>
<feature type="binding site" evidence="14">
    <location>
        <position position="74"/>
    </location>
    <ligand>
        <name>L-threonine</name>
        <dbReference type="ChEBI" id="CHEBI:57926"/>
    </ligand>
</feature>
<dbReference type="EMBL" id="CP001742">
    <property type="protein sequence ID" value="ADL19158.1"/>
    <property type="molecule type" value="Genomic_DNA"/>
</dbReference>
<dbReference type="PANTHER" id="PTHR17490:SF16">
    <property type="entry name" value="THREONYLCARBAMOYL-AMP SYNTHASE"/>
    <property type="match status" value="1"/>
</dbReference>
<dbReference type="GO" id="GO:0005737">
    <property type="term" value="C:cytoplasm"/>
    <property type="evidence" value="ECO:0007669"/>
    <property type="project" value="UniProtKB-SubCell"/>
</dbReference>
<evidence type="ECO:0000256" key="6">
    <source>
        <dbReference type="ARBA" id="ARBA00022679"/>
    </source>
</evidence>
<dbReference type="EC" id="2.7.7.87" evidence="3 13"/>
<keyword evidence="7 13" id="KW-0819">tRNA processing</keyword>
<feature type="binding site" evidence="14">
    <location>
        <position position="150"/>
    </location>
    <ligand>
        <name>ATP</name>
        <dbReference type="ChEBI" id="CHEBI:30616"/>
    </ligand>
</feature>
<dbReference type="FunCoup" id="D9Q1H0">
    <property type="interactions" value="57"/>
</dbReference>
<comment type="function">
    <text evidence="13">Required for the formation of a threonylcarbamoyl group on adenosine at position 37 (t(6)A37) in tRNAs that read codons beginning with adenine.</text>
</comment>
<dbReference type="PROSITE" id="PS51163">
    <property type="entry name" value="YRDC"/>
    <property type="match status" value="1"/>
</dbReference>
<dbReference type="GO" id="GO:0008033">
    <property type="term" value="P:tRNA processing"/>
    <property type="evidence" value="ECO:0007669"/>
    <property type="project" value="UniProtKB-KW"/>
</dbReference>
<evidence type="ECO:0000256" key="14">
    <source>
        <dbReference type="PIRSR" id="PIRSR004930-1"/>
    </source>
</evidence>
<feature type="binding site" evidence="14">
    <location>
        <position position="244"/>
    </location>
    <ligand>
        <name>ATP</name>
        <dbReference type="ChEBI" id="CHEBI:30616"/>
    </ligand>
</feature>
<proteinExistence type="inferred from homology"/>
<accession>D9Q1H0</accession>
<evidence type="ECO:0000256" key="10">
    <source>
        <dbReference type="ARBA" id="ARBA00022840"/>
    </source>
</evidence>
<dbReference type="NCBIfam" id="TIGR00057">
    <property type="entry name" value="L-threonylcarbamoyladenylate synthase"/>
    <property type="match status" value="1"/>
</dbReference>
<feature type="binding site" evidence="14">
    <location>
        <position position="65"/>
    </location>
    <ligand>
        <name>ATP</name>
        <dbReference type="ChEBI" id="CHEBI:30616"/>
    </ligand>
</feature>
<feature type="binding site" evidence="14">
    <location>
        <position position="158"/>
    </location>
    <ligand>
        <name>ATP</name>
        <dbReference type="ChEBI" id="CHEBI:30616"/>
    </ligand>
</feature>
<keyword evidence="5 13" id="KW-0963">Cytoplasm</keyword>
<feature type="binding site" evidence="14">
    <location>
        <position position="69"/>
    </location>
    <ligand>
        <name>ATP</name>
        <dbReference type="ChEBI" id="CHEBI:30616"/>
    </ligand>
</feature>
<dbReference type="InterPro" id="IPR017945">
    <property type="entry name" value="DHBP_synth_RibB-like_a/b_dom"/>
</dbReference>
<dbReference type="InterPro" id="IPR038385">
    <property type="entry name" value="Sua5/YwlC_C"/>
</dbReference>
<dbReference type="Gene3D" id="3.90.870.10">
    <property type="entry name" value="DHBP synthase"/>
    <property type="match status" value="1"/>
</dbReference>
<evidence type="ECO:0000256" key="4">
    <source>
        <dbReference type="ARBA" id="ARBA00015492"/>
    </source>
</evidence>
<dbReference type="Proteomes" id="UP000000346">
    <property type="component" value="Chromosome"/>
</dbReference>
<dbReference type="RefSeq" id="WP_013266670.1">
    <property type="nucleotide sequence ID" value="NC_014374.1"/>
</dbReference>
<feature type="domain" description="YrdC-like" evidence="15">
    <location>
        <begin position="20"/>
        <end position="206"/>
    </location>
</feature>
<dbReference type="eggNOG" id="arCOG01952">
    <property type="taxonomic scope" value="Archaea"/>
</dbReference>
<dbReference type="GO" id="GO:0006450">
    <property type="term" value="P:regulation of translational fidelity"/>
    <property type="evidence" value="ECO:0007669"/>
    <property type="project" value="TreeGrafter"/>
</dbReference>
<dbReference type="InterPro" id="IPR006070">
    <property type="entry name" value="Sua5-like_dom"/>
</dbReference>
<evidence type="ECO:0000256" key="9">
    <source>
        <dbReference type="ARBA" id="ARBA00022741"/>
    </source>
</evidence>
<name>D9Q1H0_ACIS3</name>